<dbReference type="AlphaFoldDB" id="A0A455SIU4"/>
<evidence type="ECO:0000313" key="1">
    <source>
        <dbReference type="EMBL" id="BBH88363.1"/>
    </source>
</evidence>
<protein>
    <submittedName>
        <fullName evidence="1">Uncharacterized protein</fullName>
    </submittedName>
</protein>
<sequence>MGQAGFLPCLSVCVIGSCAADVREPRQVREEATVSGPLWVSQGSLITLTGRCW</sequence>
<reference evidence="1" key="1">
    <citation type="submission" date="2018-12" db="EMBL/GenBank/DDBJ databases">
        <title>Novel natural products biosynthetic potential of the class Ktedonobacteria.</title>
        <authorList>
            <person name="Zheng Y."/>
            <person name="Saitou A."/>
            <person name="Wang C.M."/>
            <person name="Toyoda A."/>
            <person name="Minakuchi Y."/>
            <person name="Sekiguchi Y."/>
            <person name="Ueda K."/>
            <person name="Takano H."/>
            <person name="Sakai Y."/>
            <person name="Yokota A."/>
            <person name="Yabe S."/>
        </authorList>
    </citation>
    <scope>NUCLEOTIDE SEQUENCE</scope>
    <source>
        <strain evidence="1">COM3</strain>
    </source>
</reference>
<dbReference type="EMBL" id="AP019376">
    <property type="protein sequence ID" value="BBH88363.1"/>
    <property type="molecule type" value="Genomic_DNA"/>
</dbReference>
<name>A0A455SIU4_9CHLR</name>
<organism evidence="1">
    <name type="scientific">Thermosporothrix sp. COM3</name>
    <dbReference type="NCBI Taxonomy" id="2490863"/>
    <lineage>
        <taxon>Bacteria</taxon>
        <taxon>Bacillati</taxon>
        <taxon>Chloroflexota</taxon>
        <taxon>Ktedonobacteria</taxon>
        <taxon>Ktedonobacterales</taxon>
        <taxon>Thermosporotrichaceae</taxon>
        <taxon>Thermosporothrix</taxon>
    </lineage>
</organism>
<gene>
    <name evidence="1" type="ORF">KTC_31140</name>
</gene>
<proteinExistence type="predicted"/>
<accession>A0A455SIU4</accession>